<evidence type="ECO:0000313" key="2">
    <source>
        <dbReference type="EMBL" id="CAH0722040.1"/>
    </source>
</evidence>
<evidence type="ECO:0000256" key="1">
    <source>
        <dbReference type="SAM" id="MobiDB-lite"/>
    </source>
</evidence>
<dbReference type="Proteomes" id="UP000838878">
    <property type="component" value="Chromosome 3"/>
</dbReference>
<feature type="non-terminal residue" evidence="2">
    <location>
        <position position="153"/>
    </location>
</feature>
<proteinExistence type="predicted"/>
<feature type="compositionally biased region" description="Polar residues" evidence="1">
    <location>
        <begin position="114"/>
        <end position="147"/>
    </location>
</feature>
<gene>
    <name evidence="2" type="ORF">BINO364_LOCUS8057</name>
</gene>
<protein>
    <submittedName>
        <fullName evidence="2">Uncharacterized protein</fullName>
    </submittedName>
</protein>
<evidence type="ECO:0000313" key="3">
    <source>
        <dbReference type="Proteomes" id="UP000838878"/>
    </source>
</evidence>
<reference evidence="2" key="1">
    <citation type="submission" date="2021-12" db="EMBL/GenBank/DDBJ databases">
        <authorList>
            <person name="Martin H S."/>
        </authorList>
    </citation>
    <scope>NUCLEOTIDE SEQUENCE</scope>
</reference>
<dbReference type="AlphaFoldDB" id="A0A8J9YD30"/>
<feature type="region of interest" description="Disordered" evidence="1">
    <location>
        <begin position="114"/>
        <end position="153"/>
    </location>
</feature>
<organism evidence="2 3">
    <name type="scientific">Brenthis ino</name>
    <name type="common">lesser marbled fritillary</name>
    <dbReference type="NCBI Taxonomy" id="405034"/>
    <lineage>
        <taxon>Eukaryota</taxon>
        <taxon>Metazoa</taxon>
        <taxon>Ecdysozoa</taxon>
        <taxon>Arthropoda</taxon>
        <taxon>Hexapoda</taxon>
        <taxon>Insecta</taxon>
        <taxon>Pterygota</taxon>
        <taxon>Neoptera</taxon>
        <taxon>Endopterygota</taxon>
        <taxon>Lepidoptera</taxon>
        <taxon>Glossata</taxon>
        <taxon>Ditrysia</taxon>
        <taxon>Papilionoidea</taxon>
        <taxon>Nymphalidae</taxon>
        <taxon>Heliconiinae</taxon>
        <taxon>Argynnini</taxon>
        <taxon>Brenthis</taxon>
    </lineage>
</organism>
<keyword evidence="3" id="KW-1185">Reference proteome</keyword>
<dbReference type="EMBL" id="OV170223">
    <property type="protein sequence ID" value="CAH0722040.1"/>
    <property type="molecule type" value="Genomic_DNA"/>
</dbReference>
<name>A0A8J9YD30_9NEOP</name>
<sequence length="153" mass="16323">MPSFRLSEADKSEPNSKTAFPALSAFSGFFRKARASSARSNSRSLASASILRNCARARVKTVPLPDPMGLPLRALFSFARTRSSVSVSEPVEPANGGRAAVLLRLMDASVSALASESAMTHSPTAHTRTHTNDATNVAKNNKNPNQIKKSKNP</sequence>
<accession>A0A8J9YD30</accession>